<dbReference type="Proteomes" id="UP000005064">
    <property type="component" value="Unassembled WGS sequence"/>
</dbReference>
<comment type="caution">
    <text evidence="1">The sequence shown here is derived from an EMBL/GenBank/DDBJ whole genome shotgun (WGS) entry which is preliminary data.</text>
</comment>
<reference evidence="1 2" key="1">
    <citation type="submission" date="2011-12" db="EMBL/GenBank/DDBJ databases">
        <authorList>
            <person name="Kriszt B."/>
            <person name="Tancsics A."/>
            <person name="Cserhati M."/>
            <person name="Toth A."/>
            <person name="Nagy I."/>
            <person name="Horvath B."/>
            <person name="Tamura T."/>
            <person name="Kukolya J."/>
            <person name="Szoboszlay S."/>
        </authorList>
    </citation>
    <scope>NUCLEOTIDE SEQUENCE [LARGE SCALE GENOMIC DNA]</scope>
    <source>
        <strain evidence="1 2">AK37</strain>
    </source>
</reference>
<sequence>MLGTHPLDTFREQIDTVAAAGGTVPDTYTTINQRWSRYLDIGHDTSALLADAITTPGDTSDLTQLRALALAERCGSIEQADLTKELKAPVLLALRNAYEPVADANYRTLADTFTATATAFTKAVNAADPDLPAEQMVTQSEKARKAWTDAAIHAAELDQQLTALRAAAVLAGLRAHDNDALLPLTVDTTGHHRRRLWEAWETNTGRTGKWGALARLGATIRAAHPDTFKPYRRPAPIEVKYMRGEGRYAGSVRVEIDPEDELV</sequence>
<evidence type="ECO:0000313" key="2">
    <source>
        <dbReference type="Proteomes" id="UP000005064"/>
    </source>
</evidence>
<proteinExistence type="predicted"/>
<dbReference type="EMBL" id="AHBW01000051">
    <property type="protein sequence ID" value="EHK82123.1"/>
    <property type="molecule type" value="Genomic_DNA"/>
</dbReference>
<dbReference type="PATRIC" id="fig|1114960.4.peg.3634"/>
<name>H0JV27_9NOCA</name>
<accession>H0JV27</accession>
<gene>
    <name evidence="1" type="ORF">AK37_17790</name>
</gene>
<evidence type="ECO:0000313" key="1">
    <source>
        <dbReference type="EMBL" id="EHK82123.1"/>
    </source>
</evidence>
<protein>
    <submittedName>
        <fullName evidence="1">Uncharacterized protein</fullName>
    </submittedName>
</protein>
<dbReference type="AlphaFoldDB" id="H0JV27"/>
<dbReference type="RefSeq" id="WP_006553493.1">
    <property type="nucleotide sequence ID" value="NZ_AHBW01000051.1"/>
</dbReference>
<organism evidence="1 2">
    <name type="scientific">Rhodococcus pyridinivorans AK37</name>
    <dbReference type="NCBI Taxonomy" id="1114960"/>
    <lineage>
        <taxon>Bacteria</taxon>
        <taxon>Bacillati</taxon>
        <taxon>Actinomycetota</taxon>
        <taxon>Actinomycetes</taxon>
        <taxon>Mycobacteriales</taxon>
        <taxon>Nocardiaceae</taxon>
        <taxon>Rhodococcus</taxon>
    </lineage>
</organism>